<feature type="compositionally biased region" description="Polar residues" evidence="1">
    <location>
        <begin position="49"/>
        <end position="60"/>
    </location>
</feature>
<evidence type="ECO:0000313" key="3">
    <source>
        <dbReference type="Proteomes" id="UP001219355"/>
    </source>
</evidence>
<dbReference type="GO" id="GO:0061671">
    <property type="term" value="C:Cbp3p-Cbp6 complex"/>
    <property type="evidence" value="ECO:0007669"/>
    <property type="project" value="InterPro"/>
</dbReference>
<reference evidence="2" key="1">
    <citation type="submission" date="2023-03" db="EMBL/GenBank/DDBJ databases">
        <title>Emydomyces testavorans Genome Sequence.</title>
        <authorList>
            <person name="Hoyer L."/>
        </authorList>
    </citation>
    <scope>NUCLEOTIDE SEQUENCE</scope>
    <source>
        <strain evidence="2">16-2883</strain>
    </source>
</reference>
<protein>
    <submittedName>
        <fullName evidence="2">Uncharacterized protein</fullName>
    </submittedName>
</protein>
<evidence type="ECO:0000256" key="1">
    <source>
        <dbReference type="SAM" id="MobiDB-lite"/>
    </source>
</evidence>
<dbReference type="EMBL" id="CP120630">
    <property type="protein sequence ID" value="WEW60582.1"/>
    <property type="molecule type" value="Genomic_DNA"/>
</dbReference>
<dbReference type="PANTHER" id="PTHR28250:SF1">
    <property type="entry name" value="CYTOCHROME B PRE-MRNA-PROCESSING PROTEIN 6"/>
    <property type="match status" value="1"/>
</dbReference>
<dbReference type="GO" id="GO:0043022">
    <property type="term" value="F:ribosome binding"/>
    <property type="evidence" value="ECO:0007669"/>
    <property type="project" value="InterPro"/>
</dbReference>
<organism evidence="2 3">
    <name type="scientific">Emydomyces testavorans</name>
    <dbReference type="NCBI Taxonomy" id="2070801"/>
    <lineage>
        <taxon>Eukaryota</taxon>
        <taxon>Fungi</taxon>
        <taxon>Dikarya</taxon>
        <taxon>Ascomycota</taxon>
        <taxon>Pezizomycotina</taxon>
        <taxon>Eurotiomycetes</taxon>
        <taxon>Eurotiomycetidae</taxon>
        <taxon>Onygenales</taxon>
        <taxon>Nannizziopsiaceae</taxon>
        <taxon>Emydomyces</taxon>
    </lineage>
</organism>
<name>A0AAF0ILA4_9EURO</name>
<accession>A0AAF0ILA4</accession>
<sequence>MQNLSRTQITHHIHRLLTRWPTDALRPSSVSLQTYLHSRLTPPPPPNAKPQSSSRWSLQQLFRKPPTPQQPPSSSSSNSSSSDHAAPLLSAQNINTLYSFLENRYQKKYPVPNSLRYPASQSDHYDKLLREFEEAPRRGWLGRLGKKLGGVLRLK</sequence>
<proteinExistence type="predicted"/>
<dbReference type="AlphaFoldDB" id="A0AAF0ILA4"/>
<evidence type="ECO:0000313" key="2">
    <source>
        <dbReference type="EMBL" id="WEW60582.1"/>
    </source>
</evidence>
<gene>
    <name evidence="2" type="ORF">PRK78_006069</name>
</gene>
<dbReference type="InterPro" id="IPR037653">
    <property type="entry name" value="Cbp6"/>
</dbReference>
<feature type="region of interest" description="Disordered" evidence="1">
    <location>
        <begin position="36"/>
        <end position="88"/>
    </location>
</feature>
<dbReference type="PANTHER" id="PTHR28250">
    <property type="entry name" value="CYTOCHROME B PRE-MRNA-PROCESSING PROTEIN 6"/>
    <property type="match status" value="1"/>
</dbReference>
<dbReference type="Pfam" id="PF20180">
    <property type="entry name" value="UQCC2_CBP6"/>
    <property type="match status" value="1"/>
</dbReference>
<keyword evidence="3" id="KW-1185">Reference proteome</keyword>
<feature type="compositionally biased region" description="Low complexity" evidence="1">
    <location>
        <begin position="72"/>
        <end position="82"/>
    </location>
</feature>
<dbReference type="Proteomes" id="UP001219355">
    <property type="component" value="Chromosome 4"/>
</dbReference>
<dbReference type="GO" id="GO:0034551">
    <property type="term" value="P:mitochondrial respiratory chain complex III assembly"/>
    <property type="evidence" value="ECO:0007669"/>
    <property type="project" value="TreeGrafter"/>
</dbReference>